<evidence type="ECO:0000313" key="2">
    <source>
        <dbReference type="Proteomes" id="UP001501563"/>
    </source>
</evidence>
<gene>
    <name evidence="1" type="ORF">GCM10022207_25850</name>
</gene>
<reference evidence="2" key="1">
    <citation type="journal article" date="2019" name="Int. J. Syst. Evol. Microbiol.">
        <title>The Global Catalogue of Microorganisms (GCM) 10K type strain sequencing project: providing services to taxonomists for standard genome sequencing and annotation.</title>
        <authorList>
            <consortium name="The Broad Institute Genomics Platform"/>
            <consortium name="The Broad Institute Genome Sequencing Center for Infectious Disease"/>
            <person name="Wu L."/>
            <person name="Ma J."/>
        </authorList>
    </citation>
    <scope>NUCLEOTIDE SEQUENCE [LARGE SCALE GENOMIC DNA]</scope>
    <source>
        <strain evidence="2">JCM 16578</strain>
    </source>
</reference>
<keyword evidence="2" id="KW-1185">Reference proteome</keyword>
<protein>
    <submittedName>
        <fullName evidence="1">Uncharacterized protein</fullName>
    </submittedName>
</protein>
<sequence>MPRRRPGHIRAALPRRPRNGDTKAVVDGLSQRALSEITRLEHTWNHLQPGDVTRAVRVWGAYVKLPVRRLWLDHESGDVHWYCCEDPLEARALLEIVLHAMSPRSARELRVVVGRYDAMWNTRAPSLPADGR</sequence>
<comment type="caution">
    <text evidence="1">The sequence shown here is derived from an EMBL/GenBank/DDBJ whole genome shotgun (WGS) entry which is preliminary data.</text>
</comment>
<dbReference type="RefSeq" id="WP_345547999.1">
    <property type="nucleotide sequence ID" value="NZ_BAAAZA010000006.1"/>
</dbReference>
<accession>A0ABP7K0N7</accession>
<dbReference type="Proteomes" id="UP001501563">
    <property type="component" value="Unassembled WGS sequence"/>
</dbReference>
<dbReference type="EMBL" id="BAAAZA010000006">
    <property type="protein sequence ID" value="GAA3860975.1"/>
    <property type="molecule type" value="Genomic_DNA"/>
</dbReference>
<evidence type="ECO:0000313" key="1">
    <source>
        <dbReference type="EMBL" id="GAA3860975.1"/>
    </source>
</evidence>
<organism evidence="1 2">
    <name type="scientific">Streptomyces lannensis</name>
    <dbReference type="NCBI Taxonomy" id="766498"/>
    <lineage>
        <taxon>Bacteria</taxon>
        <taxon>Bacillati</taxon>
        <taxon>Actinomycetota</taxon>
        <taxon>Actinomycetes</taxon>
        <taxon>Kitasatosporales</taxon>
        <taxon>Streptomycetaceae</taxon>
        <taxon>Streptomyces</taxon>
    </lineage>
</organism>
<name>A0ABP7K0N7_9ACTN</name>
<proteinExistence type="predicted"/>